<evidence type="ECO:0000313" key="1">
    <source>
        <dbReference type="EMBL" id="BBZ09374.1"/>
    </source>
</evidence>
<reference evidence="1" key="3">
    <citation type="submission" date="2020-02" db="EMBL/GenBank/DDBJ databases">
        <authorList>
            <person name="Matsumoto Y."/>
            <person name="Motooka D."/>
            <person name="Nakamura S."/>
        </authorList>
    </citation>
    <scope>NUCLEOTIDE SEQUENCE</scope>
    <source>
        <strain evidence="1">JCM 12405</strain>
    </source>
</reference>
<dbReference type="Proteomes" id="UP000467201">
    <property type="component" value="Chromosome"/>
</dbReference>
<keyword evidence="3" id="KW-1185">Reference proteome</keyword>
<protein>
    <recommendedName>
        <fullName evidence="5">HEAT repeat domain-containing protein</fullName>
    </recommendedName>
</protein>
<sequence length="257" mass="28166">MDHLESTEISDVTDALGLWRRLVSGAVGRSLPPAVAVDAFRRVHRGGESGAFDSALLLCTDWRWRRVSAQVLAGIVESGILDDDDQDRLADPLLWQERVRYRHPIWWIGTSFVEYHLGAPKAGRRIRVDPDTLSTADRSVWPPLRTWAAGHVLCRSRASADDVLQHARSLPARDAAAVVTGAVRVADALDDDQARTVLNAALDWGHKAPRKAALERLLACGDDELVQALAADDSDASIRQWASKQLANKATQGGLFD</sequence>
<proteinExistence type="predicted"/>
<reference evidence="1 4" key="2">
    <citation type="journal article" date="2019" name="Emerg. Microbes Infect.">
        <title>Comprehensive subspecies identification of 175 nontuberculous mycobacteria species based on 7547 genomic profiles.</title>
        <authorList>
            <person name="Matsumoto Y."/>
            <person name="Kinjo T."/>
            <person name="Motooka D."/>
            <person name="Nabeya D."/>
            <person name="Jung N."/>
            <person name="Uechi K."/>
            <person name="Horii T."/>
            <person name="Iida T."/>
            <person name="Fujita J."/>
            <person name="Nakamura S."/>
        </authorList>
    </citation>
    <scope>NUCLEOTIDE SEQUENCE [LARGE SCALE GENOMIC DNA]</scope>
    <source>
        <strain evidence="1 4">JCM 12405</strain>
    </source>
</reference>
<gene>
    <name evidence="2" type="ORF">AWC01_04935</name>
    <name evidence="1" type="ORF">MDOR_35430</name>
</gene>
<dbReference type="Proteomes" id="UP000193564">
    <property type="component" value="Unassembled WGS sequence"/>
</dbReference>
<dbReference type="EMBL" id="LQOS01000015">
    <property type="protein sequence ID" value="ORV44152.1"/>
    <property type="molecule type" value="Genomic_DNA"/>
</dbReference>
<dbReference type="OrthoDB" id="5177208at2"/>
<dbReference type="AlphaFoldDB" id="A0A1X1THV7"/>
<dbReference type="RefSeq" id="WP_085188761.1">
    <property type="nucleotide sequence ID" value="NZ_AP022605.1"/>
</dbReference>
<organism evidence="2 3">
    <name type="scientific">Mycolicibacterium doricum</name>
    <dbReference type="NCBI Taxonomy" id="126673"/>
    <lineage>
        <taxon>Bacteria</taxon>
        <taxon>Bacillati</taxon>
        <taxon>Actinomycetota</taxon>
        <taxon>Actinomycetes</taxon>
        <taxon>Mycobacteriales</taxon>
        <taxon>Mycobacteriaceae</taxon>
        <taxon>Mycolicibacterium</taxon>
    </lineage>
</organism>
<evidence type="ECO:0000313" key="4">
    <source>
        <dbReference type="Proteomes" id="UP000467201"/>
    </source>
</evidence>
<reference evidence="2 3" key="1">
    <citation type="submission" date="2016-01" db="EMBL/GenBank/DDBJ databases">
        <title>The new phylogeny of the genus Mycobacterium.</title>
        <authorList>
            <person name="Tarcisio F."/>
            <person name="Conor M."/>
            <person name="Antonella G."/>
            <person name="Elisabetta G."/>
            <person name="Giulia F.S."/>
            <person name="Sara T."/>
            <person name="Anna F."/>
            <person name="Clotilde B."/>
            <person name="Roberto B."/>
            <person name="Veronica D.S."/>
            <person name="Fabio R."/>
            <person name="Monica P."/>
            <person name="Olivier J."/>
            <person name="Enrico T."/>
            <person name="Nicola S."/>
        </authorList>
    </citation>
    <scope>NUCLEOTIDE SEQUENCE [LARGE SCALE GENOMIC DNA]</scope>
    <source>
        <strain evidence="2 3">DSM 44339</strain>
    </source>
</reference>
<dbReference type="STRING" id="126673.AWC01_04935"/>
<evidence type="ECO:0000313" key="2">
    <source>
        <dbReference type="EMBL" id="ORV44152.1"/>
    </source>
</evidence>
<dbReference type="EMBL" id="AP022605">
    <property type="protein sequence ID" value="BBZ09374.1"/>
    <property type="molecule type" value="Genomic_DNA"/>
</dbReference>
<accession>A0A1X1THV7</accession>
<evidence type="ECO:0000313" key="3">
    <source>
        <dbReference type="Proteomes" id="UP000193564"/>
    </source>
</evidence>
<name>A0A1X1THV7_9MYCO</name>
<dbReference type="KEGG" id="mdr:MDOR_35430"/>
<evidence type="ECO:0008006" key="5">
    <source>
        <dbReference type="Google" id="ProtNLM"/>
    </source>
</evidence>